<keyword evidence="2" id="KW-1185">Reference proteome</keyword>
<dbReference type="Pfam" id="PF13911">
    <property type="entry name" value="AhpC-TSA_2"/>
    <property type="match status" value="1"/>
</dbReference>
<dbReference type="RefSeq" id="XP_003027249.1">
    <property type="nucleotide sequence ID" value="XM_003027203.1"/>
</dbReference>
<accession>D8QI54</accession>
<dbReference type="Proteomes" id="UP000007431">
    <property type="component" value="Unassembled WGS sequence"/>
</dbReference>
<dbReference type="PANTHER" id="PTHR28630:SF3">
    <property type="entry name" value="PEROXIREDOXIN-LIKE 2C"/>
    <property type="match status" value="1"/>
</dbReference>
<dbReference type="KEGG" id="scm:SCHCO_02519190"/>
<dbReference type="OrthoDB" id="40334at2759"/>
<evidence type="ECO:0000313" key="1">
    <source>
        <dbReference type="EMBL" id="EFI92346.1"/>
    </source>
</evidence>
<organism evidence="2">
    <name type="scientific">Schizophyllum commune (strain H4-8 / FGSC 9210)</name>
    <name type="common">Split gill fungus</name>
    <dbReference type="NCBI Taxonomy" id="578458"/>
    <lineage>
        <taxon>Eukaryota</taxon>
        <taxon>Fungi</taxon>
        <taxon>Dikarya</taxon>
        <taxon>Basidiomycota</taxon>
        <taxon>Agaricomycotina</taxon>
        <taxon>Agaricomycetes</taxon>
        <taxon>Agaricomycetidae</taxon>
        <taxon>Agaricales</taxon>
        <taxon>Schizophyllaceae</taxon>
        <taxon>Schizophyllum</taxon>
    </lineage>
</organism>
<name>D8QI54_SCHCM</name>
<reference evidence="1 2" key="1">
    <citation type="journal article" date="2010" name="Nat. Biotechnol.">
        <title>Genome sequence of the model mushroom Schizophyllum commune.</title>
        <authorList>
            <person name="Ohm R.A."/>
            <person name="de Jong J.F."/>
            <person name="Lugones L.G."/>
            <person name="Aerts A."/>
            <person name="Kothe E."/>
            <person name="Stajich J.E."/>
            <person name="de Vries R.P."/>
            <person name="Record E."/>
            <person name="Levasseur A."/>
            <person name="Baker S.E."/>
            <person name="Bartholomew K.A."/>
            <person name="Coutinho P.M."/>
            <person name="Erdmann S."/>
            <person name="Fowler T.J."/>
            <person name="Gathman A.C."/>
            <person name="Lombard V."/>
            <person name="Henrissat B."/>
            <person name="Knabe N."/>
            <person name="Kuees U."/>
            <person name="Lilly W.W."/>
            <person name="Lindquist E."/>
            <person name="Lucas S."/>
            <person name="Magnuson J.K."/>
            <person name="Piumi F."/>
            <person name="Raudaskoski M."/>
            <person name="Salamov A."/>
            <person name="Schmutz J."/>
            <person name="Schwarze F.W.M.R."/>
            <person name="vanKuyk P.A."/>
            <person name="Horton J.S."/>
            <person name="Grigoriev I.V."/>
            <person name="Woesten H.A.B."/>
        </authorList>
    </citation>
    <scope>NUCLEOTIDE SEQUENCE [LARGE SCALE GENOMIC DNA]</scope>
    <source>
        <strain evidence="2">H4-8 / FGSC 9210</strain>
    </source>
</reference>
<dbReference type="EMBL" id="GL377313">
    <property type="protein sequence ID" value="EFI92346.1"/>
    <property type="molecule type" value="Genomic_DNA"/>
</dbReference>
<dbReference type="VEuPathDB" id="FungiDB:SCHCODRAFT_02519190"/>
<dbReference type="HOGENOM" id="CLU_1907883_0_0_1"/>
<protein>
    <submittedName>
        <fullName evidence="1">Uncharacterized protein</fullName>
    </submittedName>
</protein>
<dbReference type="InterPro" id="IPR032801">
    <property type="entry name" value="PXL2A/B/C"/>
</dbReference>
<gene>
    <name evidence="1" type="ORF">SCHCODRAFT_61444</name>
</gene>
<dbReference type="InParanoid" id="D8QI54"/>
<dbReference type="AlphaFoldDB" id="D8QI54"/>
<sequence length="133" mass="14708">MIFKAHILTSTARHTDSHLTEKTGFHGAMYADPDRKVFRALGMNVETLDRTPAGQEPKKYLPQGNIRSSDVEMQQAFKNPSLLGKQGKISQLGGEFVLGPGNVCTFASRMKHTEDRAYQPVWAVPILADTGHL</sequence>
<dbReference type="OMA" id="NATQSIW"/>
<dbReference type="GeneID" id="9593815"/>
<proteinExistence type="predicted"/>
<evidence type="ECO:0000313" key="2">
    <source>
        <dbReference type="Proteomes" id="UP000007431"/>
    </source>
</evidence>
<dbReference type="PANTHER" id="PTHR28630">
    <property type="match status" value="1"/>
</dbReference>